<dbReference type="Proteomes" id="UP001197875">
    <property type="component" value="Unassembled WGS sequence"/>
</dbReference>
<keyword evidence="1" id="KW-0812">Transmembrane</keyword>
<evidence type="ECO:0000313" key="3">
    <source>
        <dbReference type="Proteomes" id="UP001197875"/>
    </source>
</evidence>
<feature type="transmembrane region" description="Helical" evidence="1">
    <location>
        <begin position="21"/>
        <end position="41"/>
    </location>
</feature>
<organism evidence="2 3">
    <name type="scientific">Fusicatenibacter faecihominis</name>
    <dbReference type="NCBI Taxonomy" id="2881276"/>
    <lineage>
        <taxon>Bacteria</taxon>
        <taxon>Bacillati</taxon>
        <taxon>Bacillota</taxon>
        <taxon>Clostridia</taxon>
        <taxon>Lachnospirales</taxon>
        <taxon>Lachnospiraceae</taxon>
        <taxon>Fusicatenibacter</taxon>
    </lineage>
</organism>
<name>A0AAE3J4P1_9FIRM</name>
<evidence type="ECO:0000256" key="1">
    <source>
        <dbReference type="SAM" id="Phobius"/>
    </source>
</evidence>
<keyword evidence="1" id="KW-0472">Membrane</keyword>
<evidence type="ECO:0000313" key="2">
    <source>
        <dbReference type="EMBL" id="MCC2188608.1"/>
    </source>
</evidence>
<accession>A0AAE3J4P1</accession>
<sequence length="189" mass="21377">MKKVQKGEYGYIHSQKICRSFITFILLLIPVVIFFIGLAIYHKRENMFTFVAIMGCLPGCRYAVGMIMMLLQKETDPAVYEKTRKAAGELPALYDCVFTAYEKTTSVDALVLGQGSVIGYSSNPKTNPEYIEKHLTEILQGNNVKRTVKIFKDYRKFETRVKEMAASESAGDEKRKNEKAVDVLKAIAL</sequence>
<dbReference type="AlphaFoldDB" id="A0AAE3J4P1"/>
<comment type="caution">
    <text evidence="2">The sequence shown here is derived from an EMBL/GenBank/DDBJ whole genome shotgun (WGS) entry which is preliminary data.</text>
</comment>
<keyword evidence="3" id="KW-1185">Reference proteome</keyword>
<reference evidence="2 3" key="1">
    <citation type="submission" date="2021-10" db="EMBL/GenBank/DDBJ databases">
        <title>Anaerobic single-cell dispensing facilitates the cultivation of human gut bacteria.</title>
        <authorList>
            <person name="Afrizal A."/>
        </authorList>
    </citation>
    <scope>NUCLEOTIDE SEQUENCE [LARGE SCALE GENOMIC DNA]</scope>
    <source>
        <strain evidence="2 3">CLA-AA-H277</strain>
    </source>
</reference>
<protein>
    <submittedName>
        <fullName evidence="2">ABC transporter permease</fullName>
    </submittedName>
</protein>
<keyword evidence="1" id="KW-1133">Transmembrane helix</keyword>
<dbReference type="EMBL" id="JAJEPR010000002">
    <property type="protein sequence ID" value="MCC2188608.1"/>
    <property type="molecule type" value="Genomic_DNA"/>
</dbReference>
<feature type="transmembrane region" description="Helical" evidence="1">
    <location>
        <begin position="47"/>
        <end position="64"/>
    </location>
</feature>
<gene>
    <name evidence="2" type="ORF">LKD71_02000</name>
</gene>
<dbReference type="RefSeq" id="WP_178046970.1">
    <property type="nucleotide sequence ID" value="NZ_JAJEPR010000002.1"/>
</dbReference>
<proteinExistence type="predicted"/>